<evidence type="ECO:0000256" key="2">
    <source>
        <dbReference type="SAM" id="MobiDB-lite"/>
    </source>
</evidence>
<evidence type="ECO:0000259" key="3">
    <source>
        <dbReference type="PROSITE" id="PS50056"/>
    </source>
</evidence>
<dbReference type="EMBL" id="DF196782">
    <property type="protein sequence ID" value="GAC75519.1"/>
    <property type="molecule type" value="Genomic_DNA"/>
</dbReference>
<dbReference type="Pfam" id="PF22784">
    <property type="entry name" value="PTP-SAK"/>
    <property type="match status" value="1"/>
</dbReference>
<feature type="region of interest" description="Disordered" evidence="2">
    <location>
        <begin position="364"/>
        <end position="430"/>
    </location>
</feature>
<feature type="compositionally biased region" description="Low complexity" evidence="2">
    <location>
        <begin position="47"/>
        <end position="62"/>
    </location>
</feature>
<feature type="compositionally biased region" description="Polar residues" evidence="2">
    <location>
        <begin position="410"/>
        <end position="430"/>
    </location>
</feature>
<dbReference type="Proteomes" id="UP000011976">
    <property type="component" value="Unassembled WGS sequence"/>
</dbReference>
<name>M9LY04_PSEA3</name>
<reference evidence="5" key="1">
    <citation type="journal article" date="2013" name="Genome Announc.">
        <title>Genome sequence of the basidiomycetous yeast Pseudozyma antarctica T-34, a producer of the glycolipid biosurfactants mannosylerythritol lipids.</title>
        <authorList>
            <person name="Morita T."/>
            <person name="Koike H."/>
            <person name="Koyama Y."/>
            <person name="Hagiwara H."/>
            <person name="Ito E."/>
            <person name="Fukuoka T."/>
            <person name="Imura T."/>
            <person name="Machida M."/>
            <person name="Kitamoto D."/>
        </authorList>
    </citation>
    <scope>NUCLEOTIDE SEQUENCE [LARGE SCALE GENOMIC DNA]</scope>
    <source>
        <strain evidence="5">T-34</strain>
    </source>
</reference>
<dbReference type="InterPro" id="IPR000387">
    <property type="entry name" value="Tyr_Pase_dom"/>
</dbReference>
<feature type="compositionally biased region" description="Basic and acidic residues" evidence="2">
    <location>
        <begin position="389"/>
        <end position="401"/>
    </location>
</feature>
<feature type="region of interest" description="Disordered" evidence="2">
    <location>
        <begin position="301"/>
        <end position="350"/>
    </location>
</feature>
<accession>M9LY04</accession>
<dbReference type="Gene3D" id="3.90.190.10">
    <property type="entry name" value="Protein tyrosine phosphatase superfamily"/>
    <property type="match status" value="1"/>
</dbReference>
<protein>
    <recommendedName>
        <fullName evidence="3">Tyrosine specific protein phosphatases domain-containing protein</fullName>
    </recommendedName>
</protein>
<dbReference type="PANTHER" id="PTHR23339">
    <property type="entry name" value="TYROSINE SPECIFIC PROTEIN PHOSPHATASE AND DUAL SPECIFICITY PROTEIN PHOSPHATASE"/>
    <property type="match status" value="1"/>
</dbReference>
<feature type="region of interest" description="Disordered" evidence="2">
    <location>
        <begin position="1"/>
        <end position="174"/>
    </location>
</feature>
<feature type="compositionally biased region" description="Polar residues" evidence="2">
    <location>
        <begin position="1"/>
        <end position="10"/>
    </location>
</feature>
<dbReference type="InterPro" id="IPR050561">
    <property type="entry name" value="PTP"/>
</dbReference>
<dbReference type="AlphaFoldDB" id="M9LY04"/>
<dbReference type="InterPro" id="IPR057023">
    <property type="entry name" value="PTP-SAK"/>
</dbReference>
<gene>
    <name evidence="4" type="ORF">PANT_16c00020</name>
</gene>
<feature type="compositionally biased region" description="Low complexity" evidence="2">
    <location>
        <begin position="364"/>
        <end position="376"/>
    </location>
</feature>
<evidence type="ECO:0000313" key="4">
    <source>
        <dbReference type="EMBL" id="GAC75519.1"/>
    </source>
</evidence>
<evidence type="ECO:0000256" key="1">
    <source>
        <dbReference type="ARBA" id="ARBA00022801"/>
    </source>
</evidence>
<keyword evidence="1" id="KW-0378">Hydrolase</keyword>
<dbReference type="InterPro" id="IPR029021">
    <property type="entry name" value="Prot-tyrosine_phosphatase-like"/>
</dbReference>
<feature type="compositionally biased region" description="Basic and acidic residues" evidence="2">
    <location>
        <begin position="740"/>
        <end position="756"/>
    </location>
</feature>
<evidence type="ECO:0000313" key="5">
    <source>
        <dbReference type="Proteomes" id="UP000011976"/>
    </source>
</evidence>
<dbReference type="GO" id="GO:0016791">
    <property type="term" value="F:phosphatase activity"/>
    <property type="evidence" value="ECO:0007669"/>
    <property type="project" value="UniProtKB-ARBA"/>
</dbReference>
<proteinExistence type="predicted"/>
<dbReference type="SUPFAM" id="SSF52799">
    <property type="entry name" value="(Phosphotyrosine protein) phosphatases II"/>
    <property type="match status" value="1"/>
</dbReference>
<organism evidence="4 5">
    <name type="scientific">Pseudozyma antarctica (strain T-34)</name>
    <name type="common">Yeast</name>
    <name type="synonym">Candida antarctica</name>
    <dbReference type="NCBI Taxonomy" id="1151754"/>
    <lineage>
        <taxon>Eukaryota</taxon>
        <taxon>Fungi</taxon>
        <taxon>Dikarya</taxon>
        <taxon>Basidiomycota</taxon>
        <taxon>Ustilaginomycotina</taxon>
        <taxon>Ustilaginomycetes</taxon>
        <taxon>Ustilaginales</taxon>
        <taxon>Ustilaginaceae</taxon>
        <taxon>Moesziomyces</taxon>
    </lineage>
</organism>
<dbReference type="OrthoDB" id="266663at2759"/>
<sequence>MAQPVVQQPTLSPPLSPSAHIISVVPSPVTDFGSKPLTFPHRPPAPASSTSSQTHNNNNNNSRPTKENGANRSRQSRSRPTSSSGKAHSQHAGATSQNGKANGVANAVHTGATNGHAIGHSHRTHHNGVDAANDPSIANAPGAALSIATKPQDRDPSLLRQPPQSKGFDGISSYQLDHNGRIPASEYNYLQRDKLVASAHRSAISAGNYHWLALMDLSHLASQHHLSPYSVMKFGPRGSPFAYIPITLQQPDVVHTTMMRQRVEERQAKAWLIAKRRRKVAAVHSDDEDLPVLRLPADVFKKPSQPAQSRDASTAPAQLGTKRPASFTTPPDTRARCVLRTDADTDGSELKQVERDLGEAMAESISATAAPEPASSSEEDEVAPVSRSDQVDLSRFDRSTRMAENGSAAPETSRTNGGTQPNAQGNQGANKDTVADELMTSSEAGSNVEVGGPLDKERVMAQEMENVDTTAPKPGHVDERAPAVTDNSSLGPLVHMTGNGSGPASSLAESSAAAGTAATERYFDDHVHEQVHCGRLIRLHHMLDLAAVTATDPSANYLSQSQLAEQAARENTQALNTIPGENDEGSVGNLLLSSCPGKKVRLSGPVRGRGAICRDLGLDLARIHSIGVRAVVCCLNDEELEYLGAPWAEYEREADRLGLDVFRLPMAEGFAPTKVAEMDAAMTAIVTDCTLRGTNVLVHCRGGVGRAGLIACAWLLKMGFVADKPPRPKKKAEEAQKFLPHAHELDDKPRKARASEVDDADDDAETILETVRSLIETIRRRRSPKAIETAEQVRFLVDYLTYLHRQERLRAQAGR</sequence>
<feature type="compositionally biased region" description="Polar residues" evidence="2">
    <location>
        <begin position="305"/>
        <end position="316"/>
    </location>
</feature>
<dbReference type="PROSITE" id="PS50056">
    <property type="entry name" value="TYR_PHOSPHATASE_2"/>
    <property type="match status" value="1"/>
</dbReference>
<feature type="domain" description="Tyrosine specific protein phosphatases" evidence="3">
    <location>
        <begin position="692"/>
        <end position="717"/>
    </location>
</feature>
<feature type="region of interest" description="Disordered" evidence="2">
    <location>
        <begin position="740"/>
        <end position="761"/>
    </location>
</feature>
<feature type="compositionally biased region" description="Basic and acidic residues" evidence="2">
    <location>
        <begin position="333"/>
        <end position="350"/>
    </location>
</feature>